<dbReference type="Proteomes" id="UP001172102">
    <property type="component" value="Unassembled WGS sequence"/>
</dbReference>
<protein>
    <submittedName>
        <fullName evidence="1">Uncharacterized protein</fullName>
    </submittedName>
</protein>
<evidence type="ECO:0000313" key="1">
    <source>
        <dbReference type="EMBL" id="KAK0731880.1"/>
    </source>
</evidence>
<accession>A0AA40BCS0</accession>
<gene>
    <name evidence="1" type="ORF">B0H67DRAFT_549569</name>
</gene>
<comment type="caution">
    <text evidence="1">The sequence shown here is derived from an EMBL/GenBank/DDBJ whole genome shotgun (WGS) entry which is preliminary data.</text>
</comment>
<reference evidence="1" key="1">
    <citation type="submission" date="2023-06" db="EMBL/GenBank/DDBJ databases">
        <title>Genome-scale phylogeny and comparative genomics of the fungal order Sordariales.</title>
        <authorList>
            <consortium name="Lawrence Berkeley National Laboratory"/>
            <person name="Hensen N."/>
            <person name="Bonometti L."/>
            <person name="Westerberg I."/>
            <person name="Brannstrom I.O."/>
            <person name="Guillou S."/>
            <person name="Cros-Aarteil S."/>
            <person name="Calhoun S."/>
            <person name="Haridas S."/>
            <person name="Kuo A."/>
            <person name="Mondo S."/>
            <person name="Pangilinan J."/>
            <person name="Riley R."/>
            <person name="Labutti K."/>
            <person name="Andreopoulos B."/>
            <person name="Lipzen A."/>
            <person name="Chen C."/>
            <person name="Yanf M."/>
            <person name="Daum C."/>
            <person name="Ng V."/>
            <person name="Clum A."/>
            <person name="Steindorff A."/>
            <person name="Ohm R."/>
            <person name="Martin F."/>
            <person name="Silar P."/>
            <person name="Natvig D."/>
            <person name="Lalanne C."/>
            <person name="Gautier V."/>
            <person name="Ament-Velasquez S.L."/>
            <person name="Kruys A."/>
            <person name="Hutchinson M.I."/>
            <person name="Powell A.J."/>
            <person name="Barry K."/>
            <person name="Miller A.N."/>
            <person name="Grigoriev I.V."/>
            <person name="Debuchy R."/>
            <person name="Gladieux P."/>
            <person name="Thoren M.H."/>
            <person name="Johannesson H."/>
        </authorList>
    </citation>
    <scope>NUCLEOTIDE SEQUENCE</scope>
    <source>
        <strain evidence="1">SMH4607-1</strain>
    </source>
</reference>
<keyword evidence="2" id="KW-1185">Reference proteome</keyword>
<proteinExistence type="predicted"/>
<evidence type="ECO:0000313" key="2">
    <source>
        <dbReference type="Proteomes" id="UP001172102"/>
    </source>
</evidence>
<name>A0AA40BCS0_9PEZI</name>
<dbReference type="AlphaFoldDB" id="A0AA40BCS0"/>
<organism evidence="1 2">
    <name type="scientific">Lasiosphaeris hirsuta</name>
    <dbReference type="NCBI Taxonomy" id="260670"/>
    <lineage>
        <taxon>Eukaryota</taxon>
        <taxon>Fungi</taxon>
        <taxon>Dikarya</taxon>
        <taxon>Ascomycota</taxon>
        <taxon>Pezizomycotina</taxon>
        <taxon>Sordariomycetes</taxon>
        <taxon>Sordariomycetidae</taxon>
        <taxon>Sordariales</taxon>
        <taxon>Lasiosphaeriaceae</taxon>
        <taxon>Lasiosphaeris</taxon>
    </lineage>
</organism>
<dbReference type="EMBL" id="JAUKUA010000001">
    <property type="protein sequence ID" value="KAK0731880.1"/>
    <property type="molecule type" value="Genomic_DNA"/>
</dbReference>
<sequence length="270" mass="29706">MTTPHKLSPRFEIRTLDPKQPGHVEWTAAIITHSNVFLSPLWPFLYPEDQAARAYATFQGCKAMVAASLATGLSLGVFDNEYQFKRAESAATGGRLYWDDANLDATADELLAQMDFPLVSIAQAYDGATPIDKALYAPLIAALPAFETMYNALEALDKRDPASWKPAAAGEVIMRSGTATRGDYEGFKLAKGMAQFMMQEAAGVGYRGIQIETAHPAVDKIWMNPPAPFRAERIGAFHTRTYEVEQDGETTKPFEAADLRCTKVYVTLKV</sequence>